<gene>
    <name evidence="2" type="ORF">Scep_026727</name>
</gene>
<dbReference type="Proteomes" id="UP001419268">
    <property type="component" value="Unassembled WGS sequence"/>
</dbReference>
<reference evidence="2 3" key="1">
    <citation type="submission" date="2024-01" db="EMBL/GenBank/DDBJ databases">
        <title>Genome assemblies of Stephania.</title>
        <authorList>
            <person name="Yang L."/>
        </authorList>
    </citation>
    <scope>NUCLEOTIDE SEQUENCE [LARGE SCALE GENOMIC DNA]</scope>
    <source>
        <strain evidence="2">JXDWG</strain>
        <tissue evidence="2">Leaf</tissue>
    </source>
</reference>
<evidence type="ECO:0000313" key="3">
    <source>
        <dbReference type="Proteomes" id="UP001419268"/>
    </source>
</evidence>
<comment type="caution">
    <text evidence="2">The sequence shown here is derived from an EMBL/GenBank/DDBJ whole genome shotgun (WGS) entry which is preliminary data.</text>
</comment>
<feature type="compositionally biased region" description="Low complexity" evidence="1">
    <location>
        <begin position="28"/>
        <end position="44"/>
    </location>
</feature>
<sequence>MADQRSGAVTTEIAVAAAVVARRGRRPGTGQRDGAASDAGSDSATPVSNGPARQRRRGSGSDRQRRTSGDATRRNSTAVAATDERRRGCDAMNGAVARCRPVGCAISTKSRRRDGAIVEIVVDRVSLMASESRLLFICDMSSYPDAVDISQLSVRWGL</sequence>
<evidence type="ECO:0000313" key="2">
    <source>
        <dbReference type="EMBL" id="KAK9095258.1"/>
    </source>
</evidence>
<proteinExistence type="predicted"/>
<protein>
    <submittedName>
        <fullName evidence="2">Uncharacterized protein</fullName>
    </submittedName>
</protein>
<accession>A0AAP0ESZ6</accession>
<dbReference type="EMBL" id="JBBNAG010000011">
    <property type="protein sequence ID" value="KAK9095258.1"/>
    <property type="molecule type" value="Genomic_DNA"/>
</dbReference>
<feature type="compositionally biased region" description="Basic and acidic residues" evidence="1">
    <location>
        <begin position="59"/>
        <end position="73"/>
    </location>
</feature>
<keyword evidence="3" id="KW-1185">Reference proteome</keyword>
<feature type="region of interest" description="Disordered" evidence="1">
    <location>
        <begin position="20"/>
        <end position="86"/>
    </location>
</feature>
<dbReference type="AlphaFoldDB" id="A0AAP0ESZ6"/>
<name>A0AAP0ESZ6_9MAGN</name>
<evidence type="ECO:0000256" key="1">
    <source>
        <dbReference type="SAM" id="MobiDB-lite"/>
    </source>
</evidence>
<organism evidence="2 3">
    <name type="scientific">Stephania cephalantha</name>
    <dbReference type="NCBI Taxonomy" id="152367"/>
    <lineage>
        <taxon>Eukaryota</taxon>
        <taxon>Viridiplantae</taxon>
        <taxon>Streptophyta</taxon>
        <taxon>Embryophyta</taxon>
        <taxon>Tracheophyta</taxon>
        <taxon>Spermatophyta</taxon>
        <taxon>Magnoliopsida</taxon>
        <taxon>Ranunculales</taxon>
        <taxon>Menispermaceae</taxon>
        <taxon>Menispermoideae</taxon>
        <taxon>Cissampelideae</taxon>
        <taxon>Stephania</taxon>
    </lineage>
</organism>